<dbReference type="Proteomes" id="UP000807342">
    <property type="component" value="Unassembled WGS sequence"/>
</dbReference>
<keyword evidence="3" id="KW-1185">Reference proteome</keyword>
<sequence>MTSFPPPREFSRMGPVRIPRIWTGLWQLSSSAWGSADIDDIKKSMKKLVDNGYCYFDIADHYGSAENIIGQFRHELPDPTQLFIATKWCVFHRCIPTREVVLEAVKSRLRDLQTTRIDLLQFHWQNYNDKAYLDALLHLRDLQTEGYIANIGLCNFDAKRADEICTQLGPGAIVSNQVQFSIIDTRPLHGMGDVCMKHGLKLLTYGTLCGNFLTDKWLGQSLPDPYGEENTLTPSQRKYLDVILISWGTWELFQDLLRVLRAIGDRHGGLSIANVATRWVLDHPFVGGVLIGARLGITEHFADNAKVFNFRLTPQDRTDIEEVLARSNSRRMITIIGDCGAEYRD</sequence>
<dbReference type="InterPro" id="IPR036812">
    <property type="entry name" value="NAD(P)_OxRdtase_dom_sf"/>
</dbReference>
<dbReference type="InterPro" id="IPR020471">
    <property type="entry name" value="AKR"/>
</dbReference>
<dbReference type="GO" id="GO:0016491">
    <property type="term" value="F:oxidoreductase activity"/>
    <property type="evidence" value="ECO:0007669"/>
    <property type="project" value="InterPro"/>
</dbReference>
<dbReference type="OrthoDB" id="686384at2759"/>
<gene>
    <name evidence="2" type="ORF">P691DRAFT_803262</name>
</gene>
<proteinExistence type="predicted"/>
<dbReference type="AlphaFoldDB" id="A0A9P6C035"/>
<evidence type="ECO:0000259" key="1">
    <source>
        <dbReference type="Pfam" id="PF00248"/>
    </source>
</evidence>
<evidence type="ECO:0000313" key="3">
    <source>
        <dbReference type="Proteomes" id="UP000807342"/>
    </source>
</evidence>
<organism evidence="2 3">
    <name type="scientific">Macrolepiota fuliginosa MF-IS2</name>
    <dbReference type="NCBI Taxonomy" id="1400762"/>
    <lineage>
        <taxon>Eukaryota</taxon>
        <taxon>Fungi</taxon>
        <taxon>Dikarya</taxon>
        <taxon>Basidiomycota</taxon>
        <taxon>Agaricomycotina</taxon>
        <taxon>Agaricomycetes</taxon>
        <taxon>Agaricomycetidae</taxon>
        <taxon>Agaricales</taxon>
        <taxon>Agaricineae</taxon>
        <taxon>Agaricaceae</taxon>
        <taxon>Macrolepiota</taxon>
    </lineage>
</organism>
<dbReference type="PANTHER" id="PTHR43147:SF2">
    <property type="entry name" value="NADP-DEPENDENT OXIDOREDUCTASE DOMAIN-CONTAINING PROTEIN"/>
    <property type="match status" value="1"/>
</dbReference>
<dbReference type="CDD" id="cd19101">
    <property type="entry name" value="AKR_unchar"/>
    <property type="match status" value="1"/>
</dbReference>
<accession>A0A9P6C035</accession>
<dbReference type="Gene3D" id="3.20.20.100">
    <property type="entry name" value="NADP-dependent oxidoreductase domain"/>
    <property type="match status" value="1"/>
</dbReference>
<evidence type="ECO:0000313" key="2">
    <source>
        <dbReference type="EMBL" id="KAF9446916.1"/>
    </source>
</evidence>
<reference evidence="2" key="1">
    <citation type="submission" date="2020-11" db="EMBL/GenBank/DDBJ databases">
        <authorList>
            <consortium name="DOE Joint Genome Institute"/>
            <person name="Ahrendt S."/>
            <person name="Riley R."/>
            <person name="Andreopoulos W."/>
            <person name="Labutti K."/>
            <person name="Pangilinan J."/>
            <person name="Ruiz-Duenas F.J."/>
            <person name="Barrasa J.M."/>
            <person name="Sanchez-Garcia M."/>
            <person name="Camarero S."/>
            <person name="Miyauchi S."/>
            <person name="Serrano A."/>
            <person name="Linde D."/>
            <person name="Babiker R."/>
            <person name="Drula E."/>
            <person name="Ayuso-Fernandez I."/>
            <person name="Pacheco R."/>
            <person name="Padilla G."/>
            <person name="Ferreira P."/>
            <person name="Barriuso J."/>
            <person name="Kellner H."/>
            <person name="Castanera R."/>
            <person name="Alfaro M."/>
            <person name="Ramirez L."/>
            <person name="Pisabarro A.G."/>
            <person name="Kuo A."/>
            <person name="Tritt A."/>
            <person name="Lipzen A."/>
            <person name="He G."/>
            <person name="Yan M."/>
            <person name="Ng V."/>
            <person name="Cullen D."/>
            <person name="Martin F."/>
            <person name="Rosso M.-N."/>
            <person name="Henrissat B."/>
            <person name="Hibbett D."/>
            <person name="Martinez A.T."/>
            <person name="Grigoriev I.V."/>
        </authorList>
    </citation>
    <scope>NUCLEOTIDE SEQUENCE</scope>
    <source>
        <strain evidence="2">MF-IS2</strain>
    </source>
</reference>
<name>A0A9P6C035_9AGAR</name>
<feature type="domain" description="NADP-dependent oxidoreductase" evidence="1">
    <location>
        <begin position="21"/>
        <end position="324"/>
    </location>
</feature>
<dbReference type="InterPro" id="IPR023210">
    <property type="entry name" value="NADP_OxRdtase_dom"/>
</dbReference>
<dbReference type="PANTHER" id="PTHR43147">
    <property type="entry name" value="PROTEIN TAS"/>
    <property type="match status" value="1"/>
</dbReference>
<comment type="caution">
    <text evidence="2">The sequence shown here is derived from an EMBL/GenBank/DDBJ whole genome shotgun (WGS) entry which is preliminary data.</text>
</comment>
<dbReference type="PRINTS" id="PR00069">
    <property type="entry name" value="ALDKETRDTASE"/>
</dbReference>
<dbReference type="Pfam" id="PF00248">
    <property type="entry name" value="Aldo_ket_red"/>
    <property type="match status" value="1"/>
</dbReference>
<protein>
    <submittedName>
        <fullName evidence="2">Aldo/keto reductase</fullName>
    </submittedName>
</protein>
<dbReference type="EMBL" id="MU151223">
    <property type="protein sequence ID" value="KAF9446916.1"/>
    <property type="molecule type" value="Genomic_DNA"/>
</dbReference>
<dbReference type="SUPFAM" id="SSF51430">
    <property type="entry name" value="NAD(P)-linked oxidoreductase"/>
    <property type="match status" value="1"/>
</dbReference>